<evidence type="ECO:0000313" key="3">
    <source>
        <dbReference type="EMBL" id="QPP06480.1"/>
    </source>
</evidence>
<proteinExistence type="predicted"/>
<dbReference type="Gene3D" id="3.30.200.20">
    <property type="entry name" value="Phosphorylase Kinase, domain 1"/>
    <property type="match status" value="1"/>
</dbReference>
<gene>
    <name evidence="3" type="ORF">G4Z16_08800</name>
</gene>
<dbReference type="Proteomes" id="UP000595046">
    <property type="component" value="Chromosome"/>
</dbReference>
<dbReference type="InterPro" id="IPR011009">
    <property type="entry name" value="Kinase-like_dom_sf"/>
</dbReference>
<dbReference type="KEGG" id="sbat:G4Z16_08800"/>
<feature type="domain" description="Aminoglycoside phosphotransferase" evidence="2">
    <location>
        <begin position="70"/>
        <end position="240"/>
    </location>
</feature>
<dbReference type="GO" id="GO:0016740">
    <property type="term" value="F:transferase activity"/>
    <property type="evidence" value="ECO:0007669"/>
    <property type="project" value="UniProtKB-KW"/>
</dbReference>
<keyword evidence="3" id="KW-0808">Transferase</keyword>
<dbReference type="SUPFAM" id="SSF56112">
    <property type="entry name" value="Protein kinase-like (PK-like)"/>
    <property type="match status" value="1"/>
</dbReference>
<evidence type="ECO:0000256" key="1">
    <source>
        <dbReference type="SAM" id="MobiDB-lite"/>
    </source>
</evidence>
<protein>
    <submittedName>
        <fullName evidence="3">Phosphotransferase</fullName>
    </submittedName>
</protein>
<feature type="region of interest" description="Disordered" evidence="1">
    <location>
        <begin position="1"/>
        <end position="28"/>
    </location>
</feature>
<reference evidence="4" key="1">
    <citation type="submission" date="2020-02" db="EMBL/GenBank/DDBJ databases">
        <title>Streptomyces sp. ASO4wet.</title>
        <authorList>
            <person name="Risdian C."/>
            <person name="Landwehr W."/>
            <person name="Schupp P."/>
            <person name="Wink J."/>
        </authorList>
    </citation>
    <scope>NUCLEOTIDE SEQUENCE [LARGE SCALE GENOMIC DNA]</scope>
    <source>
        <strain evidence="4">ASO4wet</strain>
    </source>
</reference>
<dbReference type="EMBL" id="CP048882">
    <property type="protein sequence ID" value="QPP06480.1"/>
    <property type="molecule type" value="Genomic_DNA"/>
</dbReference>
<dbReference type="Pfam" id="PF01636">
    <property type="entry name" value="APH"/>
    <property type="match status" value="1"/>
</dbReference>
<dbReference type="RefSeq" id="WP_197350302.1">
    <property type="nucleotide sequence ID" value="NZ_CP048882.1"/>
</dbReference>
<keyword evidence="4" id="KW-1185">Reference proteome</keyword>
<dbReference type="InterPro" id="IPR002575">
    <property type="entry name" value="Aminoglycoside_PTrfase"/>
</dbReference>
<accession>A0A7T1T4X7</accession>
<name>A0A7T1T4X7_9ACTN</name>
<evidence type="ECO:0000259" key="2">
    <source>
        <dbReference type="Pfam" id="PF01636"/>
    </source>
</evidence>
<evidence type="ECO:0000313" key="4">
    <source>
        <dbReference type="Proteomes" id="UP000595046"/>
    </source>
</evidence>
<dbReference type="AlphaFoldDB" id="A0A7T1T4X7"/>
<sequence length="342" mass="36129">MSIEPDVLADSGRTAESVEGEPPPAAEGVRLPWGAMPASVRLEIEAVLGGPVEQAVTQPGGFSPGVAARVRLADGRRAFVKAVGHAQNPDSPGMHRAEARIAAALPATVPAPRLLGSFDDGSWVALIYEDVEGRMPAQSWRQDELTRVLGALAELAEAVTPSPVTVPTVAEANADDFQGWRKLVRARDEGEDDLTGLDPWLIEHLDALAAREADWPRAAEGTTLAHSDLRADNVLLTGGGGGALRRLAGGCLAVRWFDLLLMLPSVAMQSGGDPEQIFTAHPVARDADAEAVTTVLAALTGYFVQQSRLPAPPGLPTLRRVQRAHGEVATSWLRCRLQGTAA</sequence>
<organism evidence="3 4">
    <name type="scientific">Streptomyces bathyalis</name>
    <dbReference type="NCBI Taxonomy" id="2710756"/>
    <lineage>
        <taxon>Bacteria</taxon>
        <taxon>Bacillati</taxon>
        <taxon>Actinomycetota</taxon>
        <taxon>Actinomycetes</taxon>
        <taxon>Kitasatosporales</taxon>
        <taxon>Streptomycetaceae</taxon>
        <taxon>Streptomyces</taxon>
    </lineage>
</organism>